<feature type="region of interest" description="Disordered" evidence="1">
    <location>
        <begin position="1"/>
        <end position="22"/>
    </location>
</feature>
<gene>
    <name evidence="3" type="ORF">VC83_03693</name>
</gene>
<dbReference type="RefSeq" id="XP_024325122.1">
    <property type="nucleotide sequence ID" value="XM_024467336.1"/>
</dbReference>
<reference evidence="3" key="1">
    <citation type="submission" date="2016-03" db="EMBL/GenBank/DDBJ databases">
        <title>Updated assembly of Pseudogymnoascus destructans, the fungus causing white-nose syndrome of bats.</title>
        <authorList>
            <person name="Palmer J.M."/>
            <person name="Drees K.P."/>
            <person name="Foster J.T."/>
            <person name="Lindner D.L."/>
        </authorList>
    </citation>
    <scope>NUCLEOTIDE SEQUENCE [LARGE SCALE GENOMIC DNA]</scope>
    <source>
        <strain evidence="3">20631-21</strain>
    </source>
</reference>
<evidence type="ECO:0000256" key="1">
    <source>
        <dbReference type="SAM" id="MobiDB-lite"/>
    </source>
</evidence>
<name>A0A177ACJ9_9PEZI</name>
<keyword evidence="2" id="KW-0812">Transmembrane</keyword>
<proteinExistence type="predicted"/>
<dbReference type="Proteomes" id="UP000077154">
    <property type="component" value="Unassembled WGS sequence"/>
</dbReference>
<accession>A0A177ACJ9</accession>
<keyword evidence="2" id="KW-0472">Membrane</keyword>
<dbReference type="EMBL" id="KV441393">
    <property type="protein sequence ID" value="OAF59839.1"/>
    <property type="molecule type" value="Genomic_DNA"/>
</dbReference>
<evidence type="ECO:0000256" key="2">
    <source>
        <dbReference type="SAM" id="Phobius"/>
    </source>
</evidence>
<evidence type="ECO:0000313" key="3">
    <source>
        <dbReference type="EMBL" id="OAF59839.1"/>
    </source>
</evidence>
<protein>
    <recommendedName>
        <fullName evidence="4">Transmembrane protein</fullName>
    </recommendedName>
</protein>
<feature type="transmembrane region" description="Helical" evidence="2">
    <location>
        <begin position="37"/>
        <end position="59"/>
    </location>
</feature>
<dbReference type="GeneID" id="36286767"/>
<organism evidence="3">
    <name type="scientific">Pseudogymnoascus destructans</name>
    <dbReference type="NCBI Taxonomy" id="655981"/>
    <lineage>
        <taxon>Eukaryota</taxon>
        <taxon>Fungi</taxon>
        <taxon>Dikarya</taxon>
        <taxon>Ascomycota</taxon>
        <taxon>Pezizomycotina</taxon>
        <taxon>Leotiomycetes</taxon>
        <taxon>Thelebolales</taxon>
        <taxon>Thelebolaceae</taxon>
        <taxon>Pseudogymnoascus</taxon>
    </lineage>
</organism>
<evidence type="ECO:0008006" key="4">
    <source>
        <dbReference type="Google" id="ProtNLM"/>
    </source>
</evidence>
<dbReference type="AlphaFoldDB" id="A0A177ACJ9"/>
<sequence length="105" mass="11715">MGWGRWETGFGGMGNIKEGKERDGTGMAESIARIREILFFAIFVASLFVCCSLLSGCFWRRTRGGVLRERIWGVDLPGFVGGLAREEKQGGGWREESGYSRFNLS</sequence>
<keyword evidence="2" id="KW-1133">Transmembrane helix</keyword>
<feature type="compositionally biased region" description="Gly residues" evidence="1">
    <location>
        <begin position="1"/>
        <end position="14"/>
    </location>
</feature>